<reference evidence="2 3" key="1">
    <citation type="submission" date="2023-01" db="EMBL/GenBank/DDBJ databases">
        <title>Analysis of 21 Apiospora genomes using comparative genomics revels a genus with tremendous synthesis potential of carbohydrate active enzymes and secondary metabolites.</title>
        <authorList>
            <person name="Sorensen T."/>
        </authorList>
    </citation>
    <scope>NUCLEOTIDE SEQUENCE [LARGE SCALE GENOMIC DNA]</scope>
    <source>
        <strain evidence="2 3">CBS 24483</strain>
    </source>
</reference>
<dbReference type="EMBL" id="JAQQWE010000004">
    <property type="protein sequence ID" value="KAK7956868.1"/>
    <property type="molecule type" value="Genomic_DNA"/>
</dbReference>
<evidence type="ECO:0000313" key="2">
    <source>
        <dbReference type="EMBL" id="KAK7956868.1"/>
    </source>
</evidence>
<proteinExistence type="predicted"/>
<dbReference type="RefSeq" id="XP_066702174.1">
    <property type="nucleotide sequence ID" value="XM_066842312.1"/>
</dbReference>
<evidence type="ECO:0000256" key="1">
    <source>
        <dbReference type="SAM" id="MobiDB-lite"/>
    </source>
</evidence>
<feature type="region of interest" description="Disordered" evidence="1">
    <location>
        <begin position="109"/>
        <end position="151"/>
    </location>
</feature>
<feature type="region of interest" description="Disordered" evidence="1">
    <location>
        <begin position="232"/>
        <end position="256"/>
    </location>
</feature>
<dbReference type="Proteomes" id="UP001391051">
    <property type="component" value="Unassembled WGS sequence"/>
</dbReference>
<evidence type="ECO:0000313" key="3">
    <source>
        <dbReference type="Proteomes" id="UP001391051"/>
    </source>
</evidence>
<organism evidence="2 3">
    <name type="scientific">Apiospora aurea</name>
    <dbReference type="NCBI Taxonomy" id="335848"/>
    <lineage>
        <taxon>Eukaryota</taxon>
        <taxon>Fungi</taxon>
        <taxon>Dikarya</taxon>
        <taxon>Ascomycota</taxon>
        <taxon>Pezizomycotina</taxon>
        <taxon>Sordariomycetes</taxon>
        <taxon>Xylariomycetidae</taxon>
        <taxon>Amphisphaeriales</taxon>
        <taxon>Apiosporaceae</taxon>
        <taxon>Apiospora</taxon>
    </lineage>
</organism>
<feature type="region of interest" description="Disordered" evidence="1">
    <location>
        <begin position="1"/>
        <end position="33"/>
    </location>
</feature>
<dbReference type="GeneID" id="92075374"/>
<feature type="compositionally biased region" description="Pro residues" evidence="1">
    <location>
        <begin position="14"/>
        <end position="26"/>
    </location>
</feature>
<name>A0ABR1QJF6_9PEZI</name>
<gene>
    <name evidence="2" type="ORF">PG986_006090</name>
</gene>
<keyword evidence="3" id="KW-1185">Reference proteome</keyword>
<accession>A0ABR1QJF6</accession>
<protein>
    <submittedName>
        <fullName evidence="2">SNF2 family domain-containing protein</fullName>
    </submittedName>
</protein>
<feature type="compositionally biased region" description="Polar residues" evidence="1">
    <location>
        <begin position="109"/>
        <end position="124"/>
    </location>
</feature>
<comment type="caution">
    <text evidence="2">The sequence shown here is derived from an EMBL/GenBank/DDBJ whole genome shotgun (WGS) entry which is preliminary data.</text>
</comment>
<feature type="compositionally biased region" description="Polar residues" evidence="1">
    <location>
        <begin position="139"/>
        <end position="151"/>
    </location>
</feature>
<sequence>MAPNGYITGNSQSDPPPPAHTMPPPGCKRARSEEVLAPQELQTESALHKPSFYDDIYTHKPSLYGDTYISLHKDTSTQNGLPIPSALSSNHGAPSFDPNMLLNPRAALTTTSRTNNVSGRSTPANLPGRSSGPTPLEFQFSSPNDGYASNASTPPSFAYNGGFDISHTPSPVNGFGSMIERMNHVQDRSAAPHPKRRRVETIDLDDSADEKVPSTFGNGGAGMMGQYVKDKKEEAANSPSMSRADTVDLTEGGDDDANEAKAIEDAQRQEICYGMIQGAKINCHSVPSPKPEHKSLQHGWWPTVKIVLNRKLGDVTNVINAKDYTRNIVGTLDPQTALGLSPLLDSARLQLRTDSRIPTRKMEGERVGDPISKAYNLDLVLYGPRRSAKAVGRHLSQKQLWLRNPTRLDSGVKYENPQSLQGIRPQPIIRDREGALAAPVPQTVRTVEEIRNEVMGVFDSLTRSEDLPRWSQTPES</sequence>